<reference evidence="2 3" key="1">
    <citation type="submission" date="2024-08" db="EMBL/GenBank/DDBJ databases">
        <title>Draft Genome Sequence of Legionella lytica strain DSB2004, Isolated From a Fire Sprinkler System.</title>
        <authorList>
            <person name="Everhart A.D."/>
            <person name="Kidane D.T."/>
            <person name="Farone A.L."/>
            <person name="Farone M.B."/>
        </authorList>
    </citation>
    <scope>NUCLEOTIDE SEQUENCE [LARGE SCALE GENOMIC DNA]</scope>
    <source>
        <strain evidence="2 3">DSB2004</strain>
    </source>
</reference>
<feature type="transmembrane region" description="Helical" evidence="1">
    <location>
        <begin position="119"/>
        <end position="138"/>
    </location>
</feature>
<gene>
    <name evidence="2" type="ORF">ACD661_10005</name>
</gene>
<dbReference type="EMBL" id="JBGORX010000003">
    <property type="protein sequence ID" value="MFJ1268889.1"/>
    <property type="molecule type" value="Genomic_DNA"/>
</dbReference>
<dbReference type="RefSeq" id="WP_400187716.1">
    <property type="nucleotide sequence ID" value="NZ_JBGORX010000003.1"/>
</dbReference>
<keyword evidence="1" id="KW-1133">Transmembrane helix</keyword>
<organism evidence="2 3">
    <name type="scientific">Legionella lytica</name>
    <dbReference type="NCBI Taxonomy" id="96232"/>
    <lineage>
        <taxon>Bacteria</taxon>
        <taxon>Pseudomonadati</taxon>
        <taxon>Pseudomonadota</taxon>
        <taxon>Gammaproteobacteria</taxon>
        <taxon>Legionellales</taxon>
        <taxon>Legionellaceae</taxon>
        <taxon>Legionella</taxon>
    </lineage>
</organism>
<protein>
    <recommendedName>
        <fullName evidence="4">Transmembrane protein</fullName>
    </recommendedName>
</protein>
<proteinExistence type="predicted"/>
<comment type="caution">
    <text evidence="2">The sequence shown here is derived from an EMBL/GenBank/DDBJ whole genome shotgun (WGS) entry which is preliminary data.</text>
</comment>
<evidence type="ECO:0008006" key="4">
    <source>
        <dbReference type="Google" id="ProtNLM"/>
    </source>
</evidence>
<name>A0ABW8DBF3_9GAMM</name>
<evidence type="ECO:0000313" key="2">
    <source>
        <dbReference type="EMBL" id="MFJ1268889.1"/>
    </source>
</evidence>
<keyword evidence="1" id="KW-0812">Transmembrane</keyword>
<sequence>MPNNRSEYPGKIIRLEDDNGFKALKSQEFSEIFGRASGEAGLGAVFGGLGGFASKYAYSFFSPELMSNAGGFLSFAGVGALAALLKWIPQLLTKDYLNDNDYLAEHINLKSFIENSLNLAYSCAAVTASAVLIGSPVAPTVACMMLIPTITWILASLNNALSACITSYLHSNLPQMN</sequence>
<feature type="transmembrane region" description="Helical" evidence="1">
    <location>
        <begin position="40"/>
        <end position="58"/>
    </location>
</feature>
<keyword evidence="3" id="KW-1185">Reference proteome</keyword>
<evidence type="ECO:0000256" key="1">
    <source>
        <dbReference type="SAM" id="Phobius"/>
    </source>
</evidence>
<accession>A0ABW8DBF3</accession>
<evidence type="ECO:0000313" key="3">
    <source>
        <dbReference type="Proteomes" id="UP001615550"/>
    </source>
</evidence>
<feature type="transmembrane region" description="Helical" evidence="1">
    <location>
        <begin position="150"/>
        <end position="169"/>
    </location>
</feature>
<keyword evidence="1" id="KW-0472">Membrane</keyword>
<dbReference type="Proteomes" id="UP001615550">
    <property type="component" value="Unassembled WGS sequence"/>
</dbReference>
<feature type="transmembrane region" description="Helical" evidence="1">
    <location>
        <begin position="70"/>
        <end position="88"/>
    </location>
</feature>